<dbReference type="SUPFAM" id="SSF109854">
    <property type="entry name" value="DinB/YfiT-like putative metalloenzymes"/>
    <property type="match status" value="1"/>
</dbReference>
<dbReference type="EMBL" id="VLLL01000005">
    <property type="protein sequence ID" value="TWJ15102.1"/>
    <property type="molecule type" value="Genomic_DNA"/>
</dbReference>
<protein>
    <submittedName>
        <fullName evidence="3">Uncharacterized protein (TIGR03086 family)</fullName>
    </submittedName>
</protein>
<feature type="region of interest" description="Disordered" evidence="1">
    <location>
        <begin position="189"/>
        <end position="208"/>
    </location>
</feature>
<dbReference type="GO" id="GO:0046872">
    <property type="term" value="F:metal ion binding"/>
    <property type="evidence" value="ECO:0007669"/>
    <property type="project" value="InterPro"/>
</dbReference>
<dbReference type="NCBIfam" id="TIGR03083">
    <property type="entry name" value="maleylpyruvate isomerase family mycothiol-dependent enzyme"/>
    <property type="match status" value="1"/>
</dbReference>
<keyword evidence="4" id="KW-1185">Reference proteome</keyword>
<dbReference type="OrthoDB" id="5185819at2"/>
<evidence type="ECO:0000256" key="1">
    <source>
        <dbReference type="SAM" id="MobiDB-lite"/>
    </source>
</evidence>
<reference evidence="3 4" key="1">
    <citation type="journal article" date="2013" name="Stand. Genomic Sci.">
        <title>Genomic Encyclopedia of Type Strains, Phase I: The one thousand microbial genomes (KMG-I) project.</title>
        <authorList>
            <person name="Kyrpides N.C."/>
            <person name="Woyke T."/>
            <person name="Eisen J.A."/>
            <person name="Garrity G."/>
            <person name="Lilburn T.G."/>
            <person name="Beck B.J."/>
            <person name="Whitman W.B."/>
            <person name="Hugenholtz P."/>
            <person name="Klenk H.P."/>
        </authorList>
    </citation>
    <scope>NUCLEOTIDE SEQUENCE [LARGE SCALE GENOMIC DNA]</scope>
    <source>
        <strain evidence="3 4">DSM 45044</strain>
    </source>
</reference>
<dbReference type="InterPro" id="IPR017517">
    <property type="entry name" value="Maleyloyr_isom"/>
</dbReference>
<dbReference type="NCBIfam" id="TIGR03086">
    <property type="entry name" value="TIGR03086 family metal-binding protein"/>
    <property type="match status" value="1"/>
</dbReference>
<proteinExistence type="predicted"/>
<name>A0A562VB51_9ACTN</name>
<evidence type="ECO:0000259" key="2">
    <source>
        <dbReference type="Pfam" id="PF11716"/>
    </source>
</evidence>
<organism evidence="3 4">
    <name type="scientific">Stackebrandtia albiflava</name>
    <dbReference type="NCBI Taxonomy" id="406432"/>
    <lineage>
        <taxon>Bacteria</taxon>
        <taxon>Bacillati</taxon>
        <taxon>Actinomycetota</taxon>
        <taxon>Actinomycetes</taxon>
        <taxon>Glycomycetales</taxon>
        <taxon>Glycomycetaceae</taxon>
        <taxon>Stackebrandtia</taxon>
    </lineage>
</organism>
<dbReference type="Pfam" id="PF11716">
    <property type="entry name" value="MDMPI_N"/>
    <property type="match status" value="1"/>
</dbReference>
<feature type="compositionally biased region" description="Polar residues" evidence="1">
    <location>
        <begin position="195"/>
        <end position="208"/>
    </location>
</feature>
<gene>
    <name evidence="3" type="ORF">LX16_0800</name>
</gene>
<feature type="domain" description="Mycothiol-dependent maleylpyruvate isomerase metal-binding" evidence="2">
    <location>
        <begin position="10"/>
        <end position="132"/>
    </location>
</feature>
<dbReference type="Proteomes" id="UP000321617">
    <property type="component" value="Unassembled WGS sequence"/>
</dbReference>
<dbReference type="Gene3D" id="1.20.120.450">
    <property type="entry name" value="dinb family like domain"/>
    <property type="match status" value="1"/>
</dbReference>
<sequence>MIDLLEFHRRTTEVTDSIVDKVTADLLDVPTPCAGWDLRQLLAHMIGQNRGFAAAARGTGPTLDVWADWPVGQDPAGDHRAVSADLLQAFAQPDAATRGWWLAEFSRERPFPPQQAVGFHLLDTMVHGWDVAVSIGVPVEFDDDLTAAVLKVARAVPDGPGRLQPNAAFRPGVPQPDDAAPLPRILAMLGRSPDWSPSSTGDETVQTD</sequence>
<accession>A0A562VB51</accession>
<dbReference type="InterPro" id="IPR024344">
    <property type="entry name" value="MDMPI_metal-binding"/>
</dbReference>
<dbReference type="RefSeq" id="WP_147133230.1">
    <property type="nucleotide sequence ID" value="NZ_BAABIJ010000001.1"/>
</dbReference>
<dbReference type="AlphaFoldDB" id="A0A562VB51"/>
<evidence type="ECO:0000313" key="3">
    <source>
        <dbReference type="EMBL" id="TWJ15102.1"/>
    </source>
</evidence>
<evidence type="ECO:0000313" key="4">
    <source>
        <dbReference type="Proteomes" id="UP000321617"/>
    </source>
</evidence>
<dbReference type="InterPro" id="IPR034660">
    <property type="entry name" value="DinB/YfiT-like"/>
</dbReference>
<dbReference type="InterPro" id="IPR017520">
    <property type="entry name" value="CHP03086"/>
</dbReference>
<comment type="caution">
    <text evidence="3">The sequence shown here is derived from an EMBL/GenBank/DDBJ whole genome shotgun (WGS) entry which is preliminary data.</text>
</comment>